<dbReference type="InterPro" id="IPR000182">
    <property type="entry name" value="GNAT_dom"/>
</dbReference>
<organism evidence="2 3">
    <name type="scientific">Bordetella genomosp. 2</name>
    <dbReference type="NCBI Taxonomy" id="1983456"/>
    <lineage>
        <taxon>Bacteria</taxon>
        <taxon>Pseudomonadati</taxon>
        <taxon>Pseudomonadota</taxon>
        <taxon>Betaproteobacteria</taxon>
        <taxon>Burkholderiales</taxon>
        <taxon>Alcaligenaceae</taxon>
        <taxon>Bordetella</taxon>
    </lineage>
</organism>
<evidence type="ECO:0000313" key="2">
    <source>
        <dbReference type="EMBL" id="OZI82706.1"/>
    </source>
</evidence>
<dbReference type="Proteomes" id="UP000215633">
    <property type="component" value="Unassembled WGS sequence"/>
</dbReference>
<keyword evidence="2" id="KW-0808">Transferase</keyword>
<dbReference type="InterPro" id="IPR016181">
    <property type="entry name" value="Acyl_CoA_acyltransferase"/>
</dbReference>
<comment type="caution">
    <text evidence="2">The sequence shown here is derived from an EMBL/GenBank/DDBJ whole genome shotgun (WGS) entry which is preliminary data.</text>
</comment>
<keyword evidence="3" id="KW-1185">Reference proteome</keyword>
<gene>
    <name evidence="2" type="ORF">CAL24_00025</name>
</gene>
<dbReference type="PROSITE" id="PS51186">
    <property type="entry name" value="GNAT"/>
    <property type="match status" value="1"/>
</dbReference>
<protein>
    <submittedName>
        <fullName evidence="2">GNAT family N-acetyltransferase</fullName>
    </submittedName>
</protein>
<dbReference type="AlphaFoldDB" id="A0A261W8K9"/>
<dbReference type="SUPFAM" id="SSF55729">
    <property type="entry name" value="Acyl-CoA N-acyltransferases (Nat)"/>
    <property type="match status" value="1"/>
</dbReference>
<dbReference type="Gene3D" id="3.40.630.30">
    <property type="match status" value="1"/>
</dbReference>
<reference evidence="3" key="1">
    <citation type="submission" date="2017-05" db="EMBL/GenBank/DDBJ databases">
        <title>Complete and WGS of Bordetella genogroups.</title>
        <authorList>
            <person name="Spilker T."/>
            <person name="Lipuma J."/>
        </authorList>
    </citation>
    <scope>NUCLEOTIDE SEQUENCE [LARGE SCALE GENOMIC DNA]</scope>
    <source>
        <strain evidence="3">AU8256</strain>
    </source>
</reference>
<dbReference type="EMBL" id="NEVT01000001">
    <property type="protein sequence ID" value="OZI82706.1"/>
    <property type="molecule type" value="Genomic_DNA"/>
</dbReference>
<feature type="domain" description="N-acetyltransferase" evidence="1">
    <location>
        <begin position="16"/>
        <end position="174"/>
    </location>
</feature>
<dbReference type="Pfam" id="PF13302">
    <property type="entry name" value="Acetyltransf_3"/>
    <property type="match status" value="1"/>
</dbReference>
<accession>A0A261W8K9</accession>
<dbReference type="InterPro" id="IPR051531">
    <property type="entry name" value="N-acetyltransferase"/>
</dbReference>
<dbReference type="PANTHER" id="PTHR43792:SF1">
    <property type="entry name" value="N-ACETYLTRANSFERASE DOMAIN-CONTAINING PROTEIN"/>
    <property type="match status" value="1"/>
</dbReference>
<dbReference type="PANTHER" id="PTHR43792">
    <property type="entry name" value="GNAT FAMILY, PUTATIVE (AFU_ORTHOLOGUE AFUA_3G00765)-RELATED-RELATED"/>
    <property type="match status" value="1"/>
</dbReference>
<evidence type="ECO:0000313" key="3">
    <source>
        <dbReference type="Proteomes" id="UP000215633"/>
    </source>
</evidence>
<name>A0A261W8K9_9BORD</name>
<proteinExistence type="predicted"/>
<sequence length="174" mass="19222">MRGAADRLHPGVLVEFALQKFGPRDFDDYFRLVGDARVMAMITERAIPLDEARRDYDKLLAGNAIHPELGQFKILDAQDGGFVGLAKLEVAAADAETAELGYMILPAYWGRGIAGRVARLLVAKAQAQPALRGLFAIIDPANLPSRKILLNNQFVSREFKDFDGLPGEVLERTW</sequence>
<dbReference type="GO" id="GO:0016747">
    <property type="term" value="F:acyltransferase activity, transferring groups other than amino-acyl groups"/>
    <property type="evidence" value="ECO:0007669"/>
    <property type="project" value="InterPro"/>
</dbReference>
<evidence type="ECO:0000259" key="1">
    <source>
        <dbReference type="PROSITE" id="PS51186"/>
    </source>
</evidence>